<evidence type="ECO:0000256" key="7">
    <source>
        <dbReference type="ARBA" id="ARBA00022782"/>
    </source>
</evidence>
<comment type="subcellular location">
    <subcellularLocation>
        <location evidence="1">Secreted</location>
    </subcellularLocation>
</comment>
<feature type="region of interest" description="Disordered" evidence="11">
    <location>
        <begin position="158"/>
        <end position="193"/>
    </location>
</feature>
<dbReference type="GO" id="GO:0005737">
    <property type="term" value="C:cytoplasm"/>
    <property type="evidence" value="ECO:0007669"/>
    <property type="project" value="TreeGrafter"/>
</dbReference>
<keyword evidence="9" id="KW-0325">Glycoprotein</keyword>
<comment type="caution">
    <text evidence="10">Lacks conserved residue(s) required for the propagation of feature annotation.</text>
</comment>
<dbReference type="AlphaFoldDB" id="A0A210QUN3"/>
<dbReference type="GO" id="GO:0005615">
    <property type="term" value="C:extracellular space"/>
    <property type="evidence" value="ECO:0007669"/>
    <property type="project" value="TreeGrafter"/>
</dbReference>
<dbReference type="GO" id="GO:0017147">
    <property type="term" value="F:Wnt-protein binding"/>
    <property type="evidence" value="ECO:0007669"/>
    <property type="project" value="TreeGrafter"/>
</dbReference>
<evidence type="ECO:0000259" key="13">
    <source>
        <dbReference type="PROSITE" id="PS50038"/>
    </source>
</evidence>
<evidence type="ECO:0000256" key="12">
    <source>
        <dbReference type="SAM" id="Phobius"/>
    </source>
</evidence>
<keyword evidence="12" id="KW-0472">Membrane</keyword>
<evidence type="ECO:0000256" key="6">
    <source>
        <dbReference type="ARBA" id="ARBA00022729"/>
    </source>
</evidence>
<dbReference type="SMART" id="SM00643">
    <property type="entry name" value="C345C"/>
    <property type="match status" value="1"/>
</dbReference>
<evidence type="ECO:0000259" key="14">
    <source>
        <dbReference type="PROSITE" id="PS50189"/>
    </source>
</evidence>
<dbReference type="InterPro" id="IPR036790">
    <property type="entry name" value="Frizzled_dom_sf"/>
</dbReference>
<keyword evidence="12" id="KW-1133">Transmembrane helix</keyword>
<dbReference type="EMBL" id="NEDP02001812">
    <property type="protein sequence ID" value="OWF52382.1"/>
    <property type="molecule type" value="Genomic_DNA"/>
</dbReference>
<evidence type="ECO:0000313" key="15">
    <source>
        <dbReference type="EMBL" id="OWF52382.1"/>
    </source>
</evidence>
<dbReference type="Gene3D" id="2.40.50.120">
    <property type="match status" value="1"/>
</dbReference>
<feature type="transmembrane region" description="Helical" evidence="12">
    <location>
        <begin position="12"/>
        <end position="30"/>
    </location>
</feature>
<dbReference type="SMART" id="SM00063">
    <property type="entry name" value="FRI"/>
    <property type="match status" value="1"/>
</dbReference>
<keyword evidence="5" id="KW-0879">Wnt signaling pathway</keyword>
<dbReference type="SUPFAM" id="SSF63501">
    <property type="entry name" value="Frizzled cysteine-rich domain"/>
    <property type="match status" value="1"/>
</dbReference>
<dbReference type="GO" id="GO:0060070">
    <property type="term" value="P:canonical Wnt signaling pathway"/>
    <property type="evidence" value="ECO:0007669"/>
    <property type="project" value="TreeGrafter"/>
</dbReference>
<keyword evidence="4" id="KW-0964">Secreted</keyword>
<dbReference type="InterPro" id="IPR001134">
    <property type="entry name" value="Netrin_domain"/>
</dbReference>
<dbReference type="OrthoDB" id="5946121at2759"/>
<gene>
    <name evidence="15" type="ORF">KP79_PYT18550</name>
</gene>
<protein>
    <submittedName>
        <fullName evidence="15">Secreted frizzled-related protein 3</fullName>
    </submittedName>
</protein>
<keyword evidence="6" id="KW-0732">Signal</keyword>
<proteinExistence type="inferred from homology"/>
<evidence type="ECO:0000256" key="11">
    <source>
        <dbReference type="SAM" id="MobiDB-lite"/>
    </source>
</evidence>
<feature type="domain" description="FZ" evidence="13">
    <location>
        <begin position="32"/>
        <end position="152"/>
    </location>
</feature>
<evidence type="ECO:0000256" key="5">
    <source>
        <dbReference type="ARBA" id="ARBA00022687"/>
    </source>
</evidence>
<dbReference type="Pfam" id="PF01392">
    <property type="entry name" value="Fz"/>
    <property type="match status" value="1"/>
</dbReference>
<dbReference type="Pfam" id="PF01759">
    <property type="entry name" value="NTR"/>
    <property type="match status" value="1"/>
</dbReference>
<evidence type="ECO:0000256" key="8">
    <source>
        <dbReference type="ARBA" id="ARBA00023157"/>
    </source>
</evidence>
<feature type="domain" description="NTR" evidence="14">
    <location>
        <begin position="193"/>
        <end position="322"/>
    </location>
</feature>
<evidence type="ECO:0000256" key="2">
    <source>
        <dbReference type="ARBA" id="ARBA00010054"/>
    </source>
</evidence>
<evidence type="ECO:0000256" key="9">
    <source>
        <dbReference type="ARBA" id="ARBA00023180"/>
    </source>
</evidence>
<feature type="compositionally biased region" description="Polar residues" evidence="11">
    <location>
        <begin position="163"/>
        <end position="177"/>
    </location>
</feature>
<dbReference type="Gene3D" id="1.10.2000.10">
    <property type="entry name" value="Frizzled cysteine-rich domain"/>
    <property type="match status" value="1"/>
</dbReference>
<feature type="disulfide bond" evidence="10">
    <location>
        <begin position="114"/>
        <end position="138"/>
    </location>
</feature>
<sequence length="362" mass="42214">MGYSTRKLQRDMLVILLVWSHISFVYGLVFNRRAEACEPIQIPMCQGMPYNMTRMPNLLHHSTQENAKLSSEQFEKLIEQNCSDVLLFFLCAMYAPICTVNFQPEPIPPCRSVCERARMGCERIMNEHNVSWPEYLDCSSLPRYDRGVCVSPEAIVSSLPDRGQTTPEPIAETNGNNKSDRDTTNKTRKKGGCHCTKRPRLKKRLYKRGKFNFAIRARILGHDTANTINTVTRVSVIKVLKSTRVQIVENNGIELWTNSTCVCPKLLRRREYLIIGYDDPATQRLLFFDNCFASKWQKRWEKRISKWNKKRRTCRKKKRKNCRVNRNKNRVNSTGSNQSVRNRGRENRRNRKKNRINSTSTS</sequence>
<feature type="disulfide bond" evidence="10">
    <location>
        <begin position="37"/>
        <end position="98"/>
    </location>
</feature>
<feature type="region of interest" description="Disordered" evidence="11">
    <location>
        <begin position="310"/>
        <end position="362"/>
    </location>
</feature>
<evidence type="ECO:0000256" key="4">
    <source>
        <dbReference type="ARBA" id="ARBA00022525"/>
    </source>
</evidence>
<dbReference type="SUPFAM" id="SSF50242">
    <property type="entry name" value="TIMP-like"/>
    <property type="match status" value="1"/>
</dbReference>
<evidence type="ECO:0000313" key="16">
    <source>
        <dbReference type="Proteomes" id="UP000242188"/>
    </source>
</evidence>
<dbReference type="PROSITE" id="PS50189">
    <property type="entry name" value="NTR"/>
    <property type="match status" value="1"/>
</dbReference>
<dbReference type="InterPro" id="IPR018933">
    <property type="entry name" value="Netrin_module_non-TIMP"/>
</dbReference>
<feature type="compositionally biased region" description="Basic residues" evidence="11">
    <location>
        <begin position="310"/>
        <end position="329"/>
    </location>
</feature>
<keyword evidence="8 10" id="KW-1015">Disulfide bond</keyword>
<dbReference type="PANTHER" id="PTHR11309">
    <property type="entry name" value="FRIZZLED"/>
    <property type="match status" value="1"/>
</dbReference>
<dbReference type="FunFam" id="1.10.2000.10:FF:000005">
    <property type="entry name" value="secreted frizzled-related protein 4"/>
    <property type="match status" value="1"/>
</dbReference>
<comment type="caution">
    <text evidence="15">The sequence shown here is derived from an EMBL/GenBank/DDBJ whole genome shotgun (WGS) entry which is preliminary data.</text>
</comment>
<dbReference type="GO" id="GO:0035567">
    <property type="term" value="P:non-canonical Wnt signaling pathway"/>
    <property type="evidence" value="ECO:0007669"/>
    <property type="project" value="TreeGrafter"/>
</dbReference>
<dbReference type="PANTHER" id="PTHR11309:SF96">
    <property type="entry name" value="SECRETED FRIZZLED-RELATED PROTEIN 3"/>
    <property type="match status" value="1"/>
</dbReference>
<keyword evidence="12" id="KW-0812">Transmembrane</keyword>
<comment type="similarity">
    <text evidence="2">Belongs to the secreted frizzled-related protein (sFRP) family.</text>
</comment>
<accession>A0A210QUN3</accession>
<keyword evidence="7" id="KW-0221">Differentiation</keyword>
<dbReference type="InterPro" id="IPR008993">
    <property type="entry name" value="TIMP-like_OB-fold"/>
</dbReference>
<name>A0A210QUN3_MIZYE</name>
<keyword evidence="16" id="KW-1185">Reference proteome</keyword>
<dbReference type="Proteomes" id="UP000242188">
    <property type="component" value="Unassembled WGS sequence"/>
</dbReference>
<evidence type="ECO:0000256" key="10">
    <source>
        <dbReference type="PROSITE-ProRule" id="PRU00090"/>
    </source>
</evidence>
<feature type="compositionally biased region" description="Basic residues" evidence="11">
    <location>
        <begin position="346"/>
        <end position="355"/>
    </location>
</feature>
<feature type="disulfide bond" evidence="10">
    <location>
        <begin position="45"/>
        <end position="91"/>
    </location>
</feature>
<dbReference type="InterPro" id="IPR015526">
    <property type="entry name" value="Frizzled/SFRP"/>
</dbReference>
<dbReference type="GO" id="GO:0030154">
    <property type="term" value="P:cell differentiation"/>
    <property type="evidence" value="ECO:0007669"/>
    <property type="project" value="UniProtKB-KW"/>
</dbReference>
<evidence type="ECO:0000256" key="1">
    <source>
        <dbReference type="ARBA" id="ARBA00004613"/>
    </source>
</evidence>
<reference evidence="15 16" key="1">
    <citation type="journal article" date="2017" name="Nat. Ecol. Evol.">
        <title>Scallop genome provides insights into evolution of bilaterian karyotype and development.</title>
        <authorList>
            <person name="Wang S."/>
            <person name="Zhang J."/>
            <person name="Jiao W."/>
            <person name="Li J."/>
            <person name="Xun X."/>
            <person name="Sun Y."/>
            <person name="Guo X."/>
            <person name="Huan P."/>
            <person name="Dong B."/>
            <person name="Zhang L."/>
            <person name="Hu X."/>
            <person name="Sun X."/>
            <person name="Wang J."/>
            <person name="Zhao C."/>
            <person name="Wang Y."/>
            <person name="Wang D."/>
            <person name="Huang X."/>
            <person name="Wang R."/>
            <person name="Lv J."/>
            <person name="Li Y."/>
            <person name="Zhang Z."/>
            <person name="Liu B."/>
            <person name="Lu W."/>
            <person name="Hui Y."/>
            <person name="Liang J."/>
            <person name="Zhou Z."/>
            <person name="Hou R."/>
            <person name="Li X."/>
            <person name="Liu Y."/>
            <person name="Li H."/>
            <person name="Ning X."/>
            <person name="Lin Y."/>
            <person name="Zhao L."/>
            <person name="Xing Q."/>
            <person name="Dou J."/>
            <person name="Li Y."/>
            <person name="Mao J."/>
            <person name="Guo H."/>
            <person name="Dou H."/>
            <person name="Li T."/>
            <person name="Mu C."/>
            <person name="Jiang W."/>
            <person name="Fu Q."/>
            <person name="Fu X."/>
            <person name="Miao Y."/>
            <person name="Liu J."/>
            <person name="Yu Q."/>
            <person name="Li R."/>
            <person name="Liao H."/>
            <person name="Li X."/>
            <person name="Kong Y."/>
            <person name="Jiang Z."/>
            <person name="Chourrout D."/>
            <person name="Li R."/>
            <person name="Bao Z."/>
        </authorList>
    </citation>
    <scope>NUCLEOTIDE SEQUENCE [LARGE SCALE GENOMIC DNA]</scope>
    <source>
        <strain evidence="15 16">PY_sf001</strain>
    </source>
</reference>
<dbReference type="InterPro" id="IPR020067">
    <property type="entry name" value="Frizzled_dom"/>
</dbReference>
<evidence type="ECO:0000256" key="3">
    <source>
        <dbReference type="ARBA" id="ARBA00022473"/>
    </source>
</evidence>
<dbReference type="STRING" id="6573.A0A210QUN3"/>
<organism evidence="15 16">
    <name type="scientific">Mizuhopecten yessoensis</name>
    <name type="common">Japanese scallop</name>
    <name type="synonym">Patinopecten yessoensis</name>
    <dbReference type="NCBI Taxonomy" id="6573"/>
    <lineage>
        <taxon>Eukaryota</taxon>
        <taxon>Metazoa</taxon>
        <taxon>Spiralia</taxon>
        <taxon>Lophotrochozoa</taxon>
        <taxon>Mollusca</taxon>
        <taxon>Bivalvia</taxon>
        <taxon>Autobranchia</taxon>
        <taxon>Pteriomorphia</taxon>
        <taxon>Pectinida</taxon>
        <taxon>Pectinoidea</taxon>
        <taxon>Pectinidae</taxon>
        <taxon>Mizuhopecten</taxon>
    </lineage>
</organism>
<keyword evidence="3" id="KW-0217">Developmental protein</keyword>
<dbReference type="GO" id="GO:0090090">
    <property type="term" value="P:negative regulation of canonical Wnt signaling pathway"/>
    <property type="evidence" value="ECO:0007669"/>
    <property type="project" value="UniProtKB-ARBA"/>
</dbReference>
<dbReference type="PROSITE" id="PS50038">
    <property type="entry name" value="FZ"/>
    <property type="match status" value="1"/>
</dbReference>